<accession>A0A3G6J8Y2</accession>
<gene>
    <name evidence="1" type="ORF">CCHOA_09250</name>
</gene>
<evidence type="ECO:0000313" key="1">
    <source>
        <dbReference type="EMBL" id="AZA14233.1"/>
    </source>
</evidence>
<reference evidence="1 2" key="1">
    <citation type="submission" date="2018-11" db="EMBL/GenBank/DDBJ databases">
        <authorList>
            <person name="Kleinhagauer T."/>
            <person name="Glaeser S.P."/>
            <person name="Spergser J."/>
            <person name="Ruckert C."/>
            <person name="Kaempfer P."/>
            <person name="Busse H.-J."/>
        </authorList>
    </citation>
    <scope>NUCLEOTIDE SEQUENCE [LARGE SCALE GENOMIC DNA]</scope>
    <source>
        <strain evidence="1 2">200CH</strain>
    </source>
</reference>
<keyword evidence="2" id="KW-1185">Reference proteome</keyword>
<sequence>MNKEKTGFVTAAEALWFLPQYRIVCRCQSDPGVTAVACAMIAWCSSALFARASRTGHGRLLLQNVDDKPGWVVQYLYRVRMFAAGKADHELLPAFKYADVIDL</sequence>
<proteinExistence type="predicted"/>
<dbReference type="KEGG" id="ccho:CCHOA_09250"/>
<name>A0A3G6J8Y2_9CORY</name>
<dbReference type="EMBL" id="CP033896">
    <property type="protein sequence ID" value="AZA14233.1"/>
    <property type="molecule type" value="Genomic_DNA"/>
</dbReference>
<evidence type="ECO:0000313" key="2">
    <source>
        <dbReference type="Proteomes" id="UP000269019"/>
    </source>
</evidence>
<dbReference type="Proteomes" id="UP000269019">
    <property type="component" value="Chromosome"/>
</dbReference>
<dbReference type="AlphaFoldDB" id="A0A3G6J8Y2"/>
<protein>
    <submittedName>
        <fullName evidence="1">Uncharacterized protein</fullName>
    </submittedName>
</protein>
<organism evidence="1 2">
    <name type="scientific">Corynebacterium choanae</name>
    <dbReference type="NCBI Taxonomy" id="1862358"/>
    <lineage>
        <taxon>Bacteria</taxon>
        <taxon>Bacillati</taxon>
        <taxon>Actinomycetota</taxon>
        <taxon>Actinomycetes</taxon>
        <taxon>Mycobacteriales</taxon>
        <taxon>Corynebacteriaceae</taxon>
        <taxon>Corynebacterium</taxon>
    </lineage>
</organism>